<dbReference type="GO" id="GO:0004181">
    <property type="term" value="F:metallocarboxypeptidase activity"/>
    <property type="evidence" value="ECO:0007669"/>
    <property type="project" value="InterPro"/>
</dbReference>
<evidence type="ECO:0000256" key="8">
    <source>
        <dbReference type="SAM" id="SignalP"/>
    </source>
</evidence>
<dbReference type="InterPro" id="IPR000834">
    <property type="entry name" value="Peptidase_M14"/>
</dbReference>
<dbReference type="GO" id="GO:0005615">
    <property type="term" value="C:extracellular space"/>
    <property type="evidence" value="ECO:0007669"/>
    <property type="project" value="TreeGrafter"/>
</dbReference>
<evidence type="ECO:0000256" key="7">
    <source>
        <dbReference type="SAM" id="MobiDB-lite"/>
    </source>
</evidence>
<feature type="chain" id="PRO_5034485829" evidence="8">
    <location>
        <begin position="24"/>
        <end position="916"/>
    </location>
</feature>
<comment type="similarity">
    <text evidence="2">Belongs to the peptidase M14 family.</text>
</comment>
<keyword evidence="5" id="KW-0862">Zinc</keyword>
<dbReference type="RefSeq" id="WP_213494768.1">
    <property type="nucleotide sequence ID" value="NZ_CP074694.1"/>
</dbReference>
<dbReference type="GO" id="GO:0006508">
    <property type="term" value="P:proteolysis"/>
    <property type="evidence" value="ECO:0007669"/>
    <property type="project" value="UniProtKB-KW"/>
</dbReference>
<feature type="compositionally biased region" description="Gly residues" evidence="7">
    <location>
        <begin position="715"/>
        <end position="724"/>
    </location>
</feature>
<evidence type="ECO:0000256" key="4">
    <source>
        <dbReference type="ARBA" id="ARBA00022801"/>
    </source>
</evidence>
<reference evidence="10" key="1">
    <citation type="submission" date="2021-05" db="EMBL/GenBank/DDBJ databases">
        <title>Complete genome sequence of the cellulolytic planctomycete Telmatocola sphagniphila SP2T and characterization of the first cellulase from planctomycetes.</title>
        <authorList>
            <person name="Rakitin A.L."/>
            <person name="Beletsky A.V."/>
            <person name="Naumoff D.G."/>
            <person name="Kulichevskaya I.S."/>
            <person name="Mardanov A.V."/>
            <person name="Ravin N.V."/>
            <person name="Dedysh S.N."/>
        </authorList>
    </citation>
    <scope>NUCLEOTIDE SEQUENCE</scope>
    <source>
        <strain evidence="10">SP2T</strain>
    </source>
</reference>
<comment type="cofactor">
    <cofactor evidence="1">
        <name>Zn(2+)</name>
        <dbReference type="ChEBI" id="CHEBI:29105"/>
    </cofactor>
</comment>
<evidence type="ECO:0000259" key="9">
    <source>
        <dbReference type="Pfam" id="PF00246"/>
    </source>
</evidence>
<dbReference type="SUPFAM" id="SSF53187">
    <property type="entry name" value="Zn-dependent exopeptidases"/>
    <property type="match status" value="1"/>
</dbReference>
<dbReference type="CDD" id="cd06240">
    <property type="entry name" value="M14-like"/>
    <property type="match status" value="1"/>
</dbReference>
<dbReference type="AlphaFoldDB" id="A0A8E6B365"/>
<gene>
    <name evidence="10" type="ORF">KIH39_18800</name>
</gene>
<keyword evidence="3" id="KW-0645">Protease</keyword>
<keyword evidence="4" id="KW-0378">Hydrolase</keyword>
<dbReference type="PANTHER" id="PTHR11705">
    <property type="entry name" value="PROTEASE FAMILY M14 CARBOXYPEPTIDASE A,B"/>
    <property type="match status" value="1"/>
</dbReference>
<dbReference type="Gene3D" id="3.40.630.10">
    <property type="entry name" value="Zn peptidases"/>
    <property type="match status" value="1"/>
</dbReference>
<keyword evidence="8" id="KW-0732">Signal</keyword>
<dbReference type="EMBL" id="CP074694">
    <property type="protein sequence ID" value="QVL30886.1"/>
    <property type="molecule type" value="Genomic_DNA"/>
</dbReference>
<evidence type="ECO:0000256" key="3">
    <source>
        <dbReference type="ARBA" id="ARBA00022670"/>
    </source>
</evidence>
<dbReference type="KEGG" id="tsph:KIH39_18800"/>
<evidence type="ECO:0000256" key="1">
    <source>
        <dbReference type="ARBA" id="ARBA00001947"/>
    </source>
</evidence>
<keyword evidence="6" id="KW-0482">Metalloprotease</keyword>
<evidence type="ECO:0000256" key="2">
    <source>
        <dbReference type="ARBA" id="ARBA00005988"/>
    </source>
</evidence>
<name>A0A8E6B365_9BACT</name>
<dbReference type="GO" id="GO:0008270">
    <property type="term" value="F:zinc ion binding"/>
    <property type="evidence" value="ECO:0007669"/>
    <property type="project" value="InterPro"/>
</dbReference>
<proteinExistence type="inferred from homology"/>
<feature type="domain" description="Peptidase M14" evidence="9">
    <location>
        <begin position="57"/>
        <end position="220"/>
    </location>
</feature>
<evidence type="ECO:0000313" key="11">
    <source>
        <dbReference type="Proteomes" id="UP000676194"/>
    </source>
</evidence>
<dbReference type="PANTHER" id="PTHR11705:SF143">
    <property type="entry name" value="SLL0236 PROTEIN"/>
    <property type="match status" value="1"/>
</dbReference>
<feature type="signal peptide" evidence="8">
    <location>
        <begin position="1"/>
        <end position="23"/>
    </location>
</feature>
<accession>A0A8E6B365</accession>
<sequence length="916" mass="101382">MRLFSRNSLFVFWIFVTSPQLFAQDRGPAQAITTPKQALGFNVGDDYQLANYTQLLDYWKKLEKESDRFKVVEFGKTEEGRPQCLAIVTSAANHKKLDRYREISRKLALAEGVTPEEARKLAQEGKSVVWLDGGLHASESLCAQVLIEMAYQLTSGKDAETLRFLDDTIILLVHANPDGQDLVANWYMREKDPTKRTLQGLPRLYEKYAGHDNNRDFYANNLAETINMNRVLYREWFPQIMYNHHQTGPIGTVMFIPPFRDPANYNMDPMVLSGIDAVGAAMMNRFLAEGKPGVTVRSGAPYSTWFNGGLRTTTGFHNMIGLLSETIGSPTPSRVAYQPAKLLPKADYLSPIAPQVWHFRQSVDYSVTANKAVLDYASRYREHLLYNIYLMGKNAIDRGNRDSWTTTPKIVEAARANRGGGAADYEKFFHDPAKRDPRGYIIPSDQPDFLTATKFVNKLIQAGVKVRKATADFEVNKKKYPAGSLVVKSAQAFRAHVLDMFEPQDHPNDIPYPGAAPTRPYDAAGYTLAYQMGVKFDRILDGFDGPFAEVPDVLGPPPGKVLDTEGAVGFFLSQKTNDSFRAVNRLLKAGEEVRRLKEEFTVQGIKHPAGMFFIPKKPSTLAALEKIATEIGTSFRGTPTAPDKEAITLKPVRIGLWDRYGGSMPSGWTRYILEGFEFPHKVVFAPELDKGGLAEKYDVLIFVDGAITGRSGPRPKGGAGGGDNGEMAEGKGSNLPPEYQGQQGNITSEKTIPELKKFLEAGGTILTIGSSTSLSKELNLPISNFLVEKDNPEKALPAEKFYVPPSILRAKVDTASNLAWGLESEVDVNFGSSPTFKLGADAEKAGLHRVAWYEGKNVLRSGWIWGPEYLNGGTAIVDATVGKGRVVFFGPQILFRAQPHGTYKFLFNGIVQAGVR</sequence>
<keyword evidence="11" id="KW-1185">Reference proteome</keyword>
<protein>
    <submittedName>
        <fullName evidence="10">Peptidase</fullName>
    </submittedName>
</protein>
<evidence type="ECO:0000256" key="6">
    <source>
        <dbReference type="ARBA" id="ARBA00023049"/>
    </source>
</evidence>
<dbReference type="Pfam" id="PF00246">
    <property type="entry name" value="Peptidase_M14"/>
    <property type="match status" value="1"/>
</dbReference>
<dbReference type="Proteomes" id="UP000676194">
    <property type="component" value="Chromosome"/>
</dbReference>
<feature type="region of interest" description="Disordered" evidence="7">
    <location>
        <begin position="711"/>
        <end position="746"/>
    </location>
</feature>
<evidence type="ECO:0000256" key="5">
    <source>
        <dbReference type="ARBA" id="ARBA00022833"/>
    </source>
</evidence>
<evidence type="ECO:0000313" key="10">
    <source>
        <dbReference type="EMBL" id="QVL30886.1"/>
    </source>
</evidence>
<organism evidence="10 11">
    <name type="scientific">Telmatocola sphagniphila</name>
    <dbReference type="NCBI Taxonomy" id="1123043"/>
    <lineage>
        <taxon>Bacteria</taxon>
        <taxon>Pseudomonadati</taxon>
        <taxon>Planctomycetota</taxon>
        <taxon>Planctomycetia</taxon>
        <taxon>Gemmatales</taxon>
        <taxon>Gemmataceae</taxon>
    </lineage>
</organism>